<accession>A0ABX7DVG3</accession>
<gene>
    <name evidence="1" type="ORF">JK629_04595</name>
</gene>
<organism evidence="1 2">
    <name type="scientific">Aequorivita iocasae</name>
    <dbReference type="NCBI Taxonomy" id="2803865"/>
    <lineage>
        <taxon>Bacteria</taxon>
        <taxon>Pseudomonadati</taxon>
        <taxon>Bacteroidota</taxon>
        <taxon>Flavobacteriia</taxon>
        <taxon>Flavobacteriales</taxon>
        <taxon>Flavobacteriaceae</taxon>
        <taxon>Aequorivita</taxon>
    </lineage>
</organism>
<dbReference type="RefSeq" id="WP_202337445.1">
    <property type="nucleotide sequence ID" value="NZ_CP068439.1"/>
</dbReference>
<keyword evidence="2" id="KW-1185">Reference proteome</keyword>
<protein>
    <recommendedName>
        <fullName evidence="3">6-bladed beta-propeller</fullName>
    </recommendedName>
</protein>
<name>A0ABX7DVG3_9FLAO</name>
<evidence type="ECO:0000313" key="1">
    <source>
        <dbReference type="EMBL" id="QQX77552.1"/>
    </source>
</evidence>
<reference evidence="1 2" key="1">
    <citation type="submission" date="2021-01" db="EMBL/GenBank/DDBJ databases">
        <title>Aequorivita sp. strain KX20305, a bacterium isolated from the sediment collected at a cold seep field in South China Sea.</title>
        <authorList>
            <person name="Zhang H."/>
            <person name="Li C."/>
        </authorList>
    </citation>
    <scope>NUCLEOTIDE SEQUENCE [LARGE SCALE GENOMIC DNA]</scope>
    <source>
        <strain evidence="1 2">KX20305</strain>
    </source>
</reference>
<proteinExistence type="predicted"/>
<evidence type="ECO:0008006" key="3">
    <source>
        <dbReference type="Google" id="ProtNLM"/>
    </source>
</evidence>
<dbReference type="Proteomes" id="UP000629420">
    <property type="component" value="Chromosome"/>
</dbReference>
<evidence type="ECO:0000313" key="2">
    <source>
        <dbReference type="Proteomes" id="UP000629420"/>
    </source>
</evidence>
<dbReference type="EMBL" id="CP068439">
    <property type="protein sequence ID" value="QQX77552.1"/>
    <property type="molecule type" value="Genomic_DNA"/>
</dbReference>
<sequence>MNLKLIVFSFLISANVFSQEPLLSIKNDLKTRRKAPNEAFAVVDEENKTFAIFLDDDKTLNGYLYSQNLEPLGKFASNGLPKLYTEIIGNTLENGQIRLFLKNQNNRNFGSILFDFDRNASVETEYNFKLDHEIYLQSHSNKNKFYILTVSRRSSQLNVYVFDHGGKFNKKSFDFNDRFFGDRKNNRVKLDEFLTEREQFVTQGAVVKIEETNPNDISITSNSCKIYDRNEKFILTIDGGMLYTYIFEFTVPDLSVNLKAVEKEQFSSDGFTPASNSYLYEDKIYQISGLKDTLVFTVKNIDTKEEIKKISLSKNEEITFKNSPIIQEGTSFFSEEFRELDKTSQFLRKISSEDIGVAVISTNNGYQITMGGNKEITNNYGGPMMSGFGGVIPNVPGTTSFSFNPVFYSFNSYKHNKSIRIECLFDINFVHHGGRVPQNIFDKIKIYTLRHPKARAENLFKMNDYFVYGKYNEETDAYELFKFSE</sequence>